<protein>
    <submittedName>
        <fullName evidence="2">Winged helix-turn-helix domain-containing protein</fullName>
    </submittedName>
</protein>
<dbReference type="GeneID" id="84229317"/>
<dbReference type="PIRSF" id="PIRSF006692">
    <property type="entry name" value="TF_HTH_AF0396_prd"/>
    <property type="match status" value="1"/>
</dbReference>
<dbReference type="SUPFAM" id="SSF46785">
    <property type="entry name" value="Winged helix' DNA-binding domain"/>
    <property type="match status" value="1"/>
</dbReference>
<evidence type="ECO:0000313" key="3">
    <source>
        <dbReference type="Proteomes" id="UP001183006"/>
    </source>
</evidence>
<name>A0AA51YHD2_9EURY</name>
<organism evidence="2 3">
    <name type="scientific">Methanolobus mangrovi</name>
    <dbReference type="NCBI Taxonomy" id="3072977"/>
    <lineage>
        <taxon>Archaea</taxon>
        <taxon>Methanobacteriati</taxon>
        <taxon>Methanobacteriota</taxon>
        <taxon>Stenosarchaea group</taxon>
        <taxon>Methanomicrobia</taxon>
        <taxon>Methanosarcinales</taxon>
        <taxon>Methanosarcinaceae</taxon>
        <taxon>Methanolobus</taxon>
    </lineage>
</organism>
<dbReference type="Proteomes" id="UP001183006">
    <property type="component" value="Chromosome"/>
</dbReference>
<accession>A0AA51YHD2</accession>
<dbReference type="AlphaFoldDB" id="A0AA51YHD2"/>
<dbReference type="InterPro" id="IPR016490">
    <property type="entry name" value="Tscrpt_reg_HTH_AF0396-typ3"/>
</dbReference>
<dbReference type="InterPro" id="IPR036388">
    <property type="entry name" value="WH-like_DNA-bd_sf"/>
</dbReference>
<dbReference type="RefSeq" id="WP_309309157.1">
    <property type="nucleotide sequence ID" value="NZ_CP133594.1"/>
</dbReference>
<proteinExistence type="predicted"/>
<sequence length="261" mass="30648">MKKRLLDIIFASDKRKNVLLLLQNGPKEMDALLKSLETTRQALLPQIKILEEHYLVFHYNDNYELTTIGKLIADEMVPLLNNIELFDNDIDYWGTHNLSFIPPHLLKRIDEIGKCKILAPSLHEICEIHENFHENSKKSKSLHGVATSFYPHFVDLFSDLLSHNVNIYSIVTTDLFNKLRTQHYDDFVKIFNSELTHFYIYTKKIDFLAFAYNDYNLSLSPLKEEGHFDYKHILCSNSNAIQWAKELFDYYLKDSILVTEI</sequence>
<gene>
    <name evidence="2" type="ORF">RE476_04210</name>
</gene>
<dbReference type="Gene3D" id="1.10.10.10">
    <property type="entry name" value="Winged helix-like DNA-binding domain superfamily/Winged helix DNA-binding domain"/>
    <property type="match status" value="1"/>
</dbReference>
<evidence type="ECO:0000259" key="1">
    <source>
        <dbReference type="Pfam" id="PF08350"/>
    </source>
</evidence>
<dbReference type="EMBL" id="CP133594">
    <property type="protein sequence ID" value="WMW23041.1"/>
    <property type="molecule type" value="Genomic_DNA"/>
</dbReference>
<reference evidence="2" key="1">
    <citation type="submission" date="2023-08" db="EMBL/GenBank/DDBJ databases">
        <title>Methanolobus mangrovi sp. nov. and Methanolobus sediminis sp. nov, two novel methylotrophic methanogens isolated from mangrove sediments in China.</title>
        <authorList>
            <person name="Zhou J."/>
        </authorList>
    </citation>
    <scope>NUCLEOTIDE SEQUENCE</scope>
    <source>
        <strain evidence="2">FTZ2</strain>
    </source>
</reference>
<dbReference type="Pfam" id="PF08350">
    <property type="entry name" value="FilR1_middle"/>
    <property type="match status" value="1"/>
</dbReference>
<keyword evidence="3" id="KW-1185">Reference proteome</keyword>
<dbReference type="InterPro" id="IPR013561">
    <property type="entry name" value="FilR1_middle_dom"/>
</dbReference>
<evidence type="ECO:0000313" key="2">
    <source>
        <dbReference type="EMBL" id="WMW23041.1"/>
    </source>
</evidence>
<dbReference type="KEGG" id="mmav:RE476_04210"/>
<dbReference type="InterPro" id="IPR036390">
    <property type="entry name" value="WH_DNA-bd_sf"/>
</dbReference>
<feature type="domain" description="Methanogenesis regulatory protein FilR1 middle" evidence="1">
    <location>
        <begin position="127"/>
        <end position="253"/>
    </location>
</feature>